<dbReference type="Proteomes" id="UP000251835">
    <property type="component" value="Unassembled WGS sequence"/>
</dbReference>
<reference evidence="2 3" key="1">
    <citation type="submission" date="2018-05" db="EMBL/GenBank/DDBJ databases">
        <title>Genomic Encyclopedia of Type Strains, Phase IV (KMG-IV): sequencing the most valuable type-strain genomes for metagenomic binning, comparative biology and taxonomic classification.</title>
        <authorList>
            <person name="Goeker M."/>
        </authorList>
    </citation>
    <scope>NUCLEOTIDE SEQUENCE [LARGE SCALE GENOMIC DNA]</scope>
    <source>
        <strain evidence="2 3">DSM 28579</strain>
    </source>
</reference>
<feature type="binding site" evidence="1">
    <location>
        <position position="69"/>
    </location>
    <ligand>
        <name>a divalent metal cation</name>
        <dbReference type="ChEBI" id="CHEBI:60240"/>
        <label>1</label>
    </ligand>
</feature>
<evidence type="ECO:0000256" key="1">
    <source>
        <dbReference type="PIRSR" id="PIRSR005902-1"/>
    </source>
</evidence>
<organism evidence="2 3">
    <name type="scientific">Balneicella halophila</name>
    <dbReference type="NCBI Taxonomy" id="1537566"/>
    <lineage>
        <taxon>Bacteria</taxon>
        <taxon>Pseudomonadati</taxon>
        <taxon>Bacteroidota</taxon>
        <taxon>Bacteroidia</taxon>
        <taxon>Bacteroidales</taxon>
        <taxon>Balneicellaceae</taxon>
        <taxon>Balneicella</taxon>
    </lineage>
</organism>
<dbReference type="GO" id="GO:0046872">
    <property type="term" value="F:metal ion binding"/>
    <property type="evidence" value="ECO:0007669"/>
    <property type="project" value="UniProtKB-KW"/>
</dbReference>
<dbReference type="Gene3D" id="3.20.20.140">
    <property type="entry name" value="Metal-dependent hydrolases"/>
    <property type="match status" value="1"/>
</dbReference>
<gene>
    <name evidence="2" type="ORF">C7377_0061</name>
</gene>
<dbReference type="InterPro" id="IPR001130">
    <property type="entry name" value="TatD-like"/>
</dbReference>
<dbReference type="AlphaFoldDB" id="A0A7L4UPU0"/>
<dbReference type="GO" id="GO:0016788">
    <property type="term" value="F:hydrolase activity, acting on ester bonds"/>
    <property type="evidence" value="ECO:0007669"/>
    <property type="project" value="InterPro"/>
</dbReference>
<feature type="binding site" evidence="1">
    <location>
        <position position="173"/>
    </location>
    <ligand>
        <name>a divalent metal cation</name>
        <dbReference type="ChEBI" id="CHEBI:60240"/>
        <label>1</label>
    </ligand>
</feature>
<dbReference type="SUPFAM" id="SSF51556">
    <property type="entry name" value="Metallo-dependent hydrolases"/>
    <property type="match status" value="1"/>
</dbReference>
<evidence type="ECO:0000313" key="2">
    <source>
        <dbReference type="EMBL" id="PVX51776.1"/>
    </source>
</evidence>
<proteinExistence type="predicted"/>
<dbReference type="OrthoDB" id="664222at2"/>
<name>A0A7L4UPU0_BALHA</name>
<comment type="caution">
    <text evidence="2">The sequence shown here is derived from an EMBL/GenBank/DDBJ whole genome shotgun (WGS) entry which is preliminary data.</text>
</comment>
<sequence>MHRFIDIHTHNKSNTPNIFQLRSLFPEDEVLNEPFSVGIHPWYIQDEWTKQMEKVKEKASSEQCLAIGECGFDKNSETPLKVQKEIFENHIQLAENLQKPLIIHCVIAYDELLRYQKHTNVSMVLHDFGKNATLGKQLQEKNIYMSVGKALFRESFEKEFLQLDHSKLFLETDDMECSIQKIYEQAKTILGCELADLQKQIQSNYKDIF</sequence>
<keyword evidence="1" id="KW-0479">Metal-binding</keyword>
<dbReference type="PANTHER" id="PTHR47176:SF1">
    <property type="entry name" value="OS04G0577500 PROTEIN"/>
    <property type="match status" value="1"/>
</dbReference>
<keyword evidence="3" id="KW-1185">Reference proteome</keyword>
<feature type="binding site" evidence="1">
    <location>
        <position position="126"/>
    </location>
    <ligand>
        <name>a divalent metal cation</name>
        <dbReference type="ChEBI" id="CHEBI:60240"/>
        <label>2</label>
    </ligand>
</feature>
<dbReference type="EMBL" id="QENZ01000003">
    <property type="protein sequence ID" value="PVX51776.1"/>
    <property type="molecule type" value="Genomic_DNA"/>
</dbReference>
<feature type="binding site" evidence="1">
    <location>
        <position position="104"/>
    </location>
    <ligand>
        <name>a divalent metal cation</name>
        <dbReference type="ChEBI" id="CHEBI:60240"/>
        <label>2</label>
    </ligand>
</feature>
<evidence type="ECO:0000313" key="3">
    <source>
        <dbReference type="Proteomes" id="UP000251835"/>
    </source>
</evidence>
<protein>
    <submittedName>
        <fullName evidence="2">TatD DNase family protein</fullName>
    </submittedName>
</protein>
<accession>A0A7L4UPU0</accession>
<dbReference type="InterPro" id="IPR032466">
    <property type="entry name" value="Metal_Hydrolase"/>
</dbReference>
<dbReference type="Pfam" id="PF01026">
    <property type="entry name" value="TatD_DNase"/>
    <property type="match status" value="1"/>
</dbReference>
<dbReference type="RefSeq" id="WP_116495352.1">
    <property type="nucleotide sequence ID" value="NZ_QENZ01000003.1"/>
</dbReference>
<dbReference type="PANTHER" id="PTHR47176">
    <property type="entry name" value="OSJNBA0020J04.13 PROTEIN"/>
    <property type="match status" value="1"/>
</dbReference>